<proteinExistence type="predicted"/>
<dbReference type="Proteomes" id="UP000549394">
    <property type="component" value="Unassembled WGS sequence"/>
</dbReference>
<protein>
    <submittedName>
        <fullName evidence="1">DgyrCDS2132</fullName>
    </submittedName>
</protein>
<reference evidence="1 2" key="1">
    <citation type="submission" date="2020-08" db="EMBL/GenBank/DDBJ databases">
        <authorList>
            <person name="Hejnol A."/>
        </authorList>
    </citation>
    <scope>NUCLEOTIDE SEQUENCE [LARGE SCALE GENOMIC DNA]</scope>
</reference>
<gene>
    <name evidence="1" type="ORF">DGYR_LOCUS1984</name>
</gene>
<dbReference type="AlphaFoldDB" id="A0A7I8VB58"/>
<dbReference type="EMBL" id="CAJFCJ010000003">
    <property type="protein sequence ID" value="CAD5112925.1"/>
    <property type="molecule type" value="Genomic_DNA"/>
</dbReference>
<organism evidence="1 2">
    <name type="scientific">Dimorphilus gyrociliatus</name>
    <dbReference type="NCBI Taxonomy" id="2664684"/>
    <lineage>
        <taxon>Eukaryota</taxon>
        <taxon>Metazoa</taxon>
        <taxon>Spiralia</taxon>
        <taxon>Lophotrochozoa</taxon>
        <taxon>Annelida</taxon>
        <taxon>Polychaeta</taxon>
        <taxon>Polychaeta incertae sedis</taxon>
        <taxon>Dinophilidae</taxon>
        <taxon>Dimorphilus</taxon>
    </lineage>
</organism>
<evidence type="ECO:0000313" key="2">
    <source>
        <dbReference type="Proteomes" id="UP000549394"/>
    </source>
</evidence>
<keyword evidence="2" id="KW-1185">Reference proteome</keyword>
<name>A0A7I8VB58_9ANNE</name>
<comment type="caution">
    <text evidence="1">The sequence shown here is derived from an EMBL/GenBank/DDBJ whole genome shotgun (WGS) entry which is preliminary data.</text>
</comment>
<evidence type="ECO:0000313" key="1">
    <source>
        <dbReference type="EMBL" id="CAD5112925.1"/>
    </source>
</evidence>
<accession>A0A7I8VB58</accession>
<sequence length="199" mass="22591">MISVLKKYLQSARNSIVAQRSVIENYKGCILGLADNIQDLSTSCSWAQNHGMILIVFPSFFYAQKFVQATPDIMQYDWQHGVDISTLSIQRLPASFKNIIFEMTVIDSVKIDQFKDVFLPKLSIGLPDSQKIICLSQTDDIKPLRGGWTANFIIVNQWDSTDLFLEWFNSKEQKEARSEAGANNFISTILLELKNIISC</sequence>